<dbReference type="GO" id="GO:0004222">
    <property type="term" value="F:metalloendopeptidase activity"/>
    <property type="evidence" value="ECO:0007669"/>
    <property type="project" value="InterPro"/>
</dbReference>
<evidence type="ECO:0000256" key="8">
    <source>
        <dbReference type="ARBA" id="ARBA00022833"/>
    </source>
</evidence>
<feature type="active site" evidence="11">
    <location>
        <position position="338"/>
    </location>
</feature>
<evidence type="ECO:0000256" key="13">
    <source>
        <dbReference type="RuleBase" id="RU361126"/>
    </source>
</evidence>
<dbReference type="GeneID" id="31020129"/>
<feature type="binding site" evidence="12">
    <location>
        <position position="341"/>
    </location>
    <ligand>
        <name>Zn(2+)</name>
        <dbReference type="ChEBI" id="CHEBI:29105"/>
        <note>catalytic</note>
    </ligand>
</feature>
<dbReference type="EMBL" id="MNUE01000009">
    <property type="protein sequence ID" value="OJD36888.1"/>
    <property type="molecule type" value="Genomic_DNA"/>
</dbReference>
<comment type="function">
    <text evidence="13">Secreted metalloproteinase that allows assimilation of proteinaceous substrates. Shows high activities on basic nuclear substrates such as histone and protamine.</text>
</comment>
<feature type="binding site" evidence="12">
    <location>
        <position position="353"/>
    </location>
    <ligand>
        <name>Zn(2+)</name>
        <dbReference type="ChEBI" id="CHEBI:29105"/>
        <note>catalytic</note>
    </ligand>
</feature>
<dbReference type="AlphaFoldDB" id="A0A1J9R8I2"/>
<keyword evidence="9 13" id="KW-0482">Metalloprotease</keyword>
<evidence type="ECO:0000256" key="3">
    <source>
        <dbReference type="ARBA" id="ARBA00022670"/>
    </source>
</evidence>
<comment type="catalytic activity">
    <reaction evidence="1 13">
        <text>Preferential cleavage of bonds with hydrophobic residues in P1'. Also 3-Asn-|-Gln-4 and 8-Gly-|-Ser-9 bonds in insulin B chain.</text>
        <dbReference type="EC" id="3.4.24.39"/>
    </reaction>
</comment>
<dbReference type="OrthoDB" id="412874at2759"/>
<evidence type="ECO:0000256" key="2">
    <source>
        <dbReference type="ARBA" id="ARBA00010279"/>
    </source>
</evidence>
<feature type="signal peptide" evidence="14">
    <location>
        <begin position="1"/>
        <end position="15"/>
    </location>
</feature>
<evidence type="ECO:0000256" key="6">
    <source>
        <dbReference type="ARBA" id="ARBA00022729"/>
    </source>
</evidence>
<evidence type="ECO:0000256" key="14">
    <source>
        <dbReference type="SAM" id="SignalP"/>
    </source>
</evidence>
<evidence type="ECO:0000256" key="9">
    <source>
        <dbReference type="ARBA" id="ARBA00023049"/>
    </source>
</evidence>
<keyword evidence="8 12" id="KW-0862">Zinc</keyword>
<keyword evidence="10" id="KW-0865">Zymogen</keyword>
<keyword evidence="5 12" id="KW-0479">Metal-binding</keyword>
<protein>
    <recommendedName>
        <fullName evidence="13">Neutral protease 2</fullName>
        <ecNumber evidence="13">3.4.24.39</ecNumber>
    </recommendedName>
    <alternativeName>
        <fullName evidence="13">Deuterolysin</fullName>
    </alternativeName>
</protein>
<evidence type="ECO:0000256" key="1">
    <source>
        <dbReference type="ARBA" id="ARBA00001187"/>
    </source>
</evidence>
<comment type="caution">
    <text evidence="15">The sequence shown here is derived from an EMBL/GenBank/DDBJ whole genome shotgun (WGS) entry which is preliminary data.</text>
</comment>
<evidence type="ECO:0000256" key="4">
    <source>
        <dbReference type="ARBA" id="ARBA00022685"/>
    </source>
</evidence>
<feature type="chain" id="PRO_5012950203" description="Neutral protease 2" evidence="14">
    <location>
        <begin position="16"/>
        <end position="393"/>
    </location>
</feature>
<dbReference type="InterPro" id="IPR001384">
    <property type="entry name" value="Peptidase_M35"/>
</dbReference>
<keyword evidence="16" id="KW-1185">Reference proteome</keyword>
<comment type="subcellular location">
    <subcellularLocation>
        <location evidence="13">Secreted</location>
    </subcellularLocation>
</comment>
<organism evidence="15 16">
    <name type="scientific">Diplodia corticola</name>
    <dbReference type="NCBI Taxonomy" id="236234"/>
    <lineage>
        <taxon>Eukaryota</taxon>
        <taxon>Fungi</taxon>
        <taxon>Dikarya</taxon>
        <taxon>Ascomycota</taxon>
        <taxon>Pezizomycotina</taxon>
        <taxon>Dothideomycetes</taxon>
        <taxon>Dothideomycetes incertae sedis</taxon>
        <taxon>Botryosphaeriales</taxon>
        <taxon>Botryosphaeriaceae</taxon>
        <taxon>Diplodia</taxon>
    </lineage>
</organism>
<evidence type="ECO:0000313" key="16">
    <source>
        <dbReference type="Proteomes" id="UP000183809"/>
    </source>
</evidence>
<name>A0A1J9R8I2_9PEZI</name>
<keyword evidence="7 13" id="KW-0378">Hydrolase</keyword>
<feature type="binding site" evidence="12">
    <location>
        <position position="337"/>
    </location>
    <ligand>
        <name>Zn(2+)</name>
        <dbReference type="ChEBI" id="CHEBI:29105"/>
        <note>catalytic</note>
    </ligand>
</feature>
<dbReference type="GO" id="GO:0046872">
    <property type="term" value="F:metal ion binding"/>
    <property type="evidence" value="ECO:0007669"/>
    <property type="project" value="UniProtKB-KW"/>
</dbReference>
<evidence type="ECO:0000256" key="11">
    <source>
        <dbReference type="PIRSR" id="PIRSR601384-1"/>
    </source>
</evidence>
<keyword evidence="13" id="KW-0964">Secreted</keyword>
<reference evidence="15 16" key="1">
    <citation type="submission" date="2016-10" db="EMBL/GenBank/DDBJ databases">
        <title>Proteomics and genomics reveal pathogen-plant mechanisms compatible with a hemibiotrophic lifestyle of Diplodia corticola.</title>
        <authorList>
            <person name="Fernandes I."/>
            <person name="De Jonge R."/>
            <person name="Van De Peer Y."/>
            <person name="Devreese B."/>
            <person name="Alves A."/>
            <person name="Esteves A.C."/>
        </authorList>
    </citation>
    <scope>NUCLEOTIDE SEQUENCE [LARGE SCALE GENOMIC DNA]</scope>
    <source>
        <strain evidence="15 16">CBS 112549</strain>
    </source>
</reference>
<dbReference type="Gene3D" id="2.60.40.2970">
    <property type="match status" value="1"/>
</dbReference>
<comment type="similarity">
    <text evidence="2 13">Belongs to the peptidase M35 family.</text>
</comment>
<keyword evidence="4 13" id="KW-0165">Cleavage on pair of basic residues</keyword>
<comment type="cofactor">
    <cofactor evidence="12 13">
        <name>Zn(2+)</name>
        <dbReference type="ChEBI" id="CHEBI:29105"/>
    </cofactor>
    <text evidence="12 13">Binds 1 zinc ion per subunit.</text>
</comment>
<evidence type="ECO:0000256" key="12">
    <source>
        <dbReference type="PIRSR" id="PIRSR601384-2"/>
    </source>
</evidence>
<dbReference type="EC" id="3.4.24.39" evidence="13"/>
<evidence type="ECO:0000256" key="10">
    <source>
        <dbReference type="ARBA" id="ARBA00023145"/>
    </source>
</evidence>
<dbReference type="RefSeq" id="XP_020133148.1">
    <property type="nucleotide sequence ID" value="XM_020279865.1"/>
</dbReference>
<dbReference type="SUPFAM" id="SSF55486">
    <property type="entry name" value="Metalloproteases ('zincins'), catalytic domain"/>
    <property type="match status" value="1"/>
</dbReference>
<evidence type="ECO:0000313" key="15">
    <source>
        <dbReference type="EMBL" id="OJD36888.1"/>
    </source>
</evidence>
<dbReference type="Pfam" id="PF02102">
    <property type="entry name" value="Peptidase_M35"/>
    <property type="match status" value="1"/>
</dbReference>
<evidence type="ECO:0000256" key="5">
    <source>
        <dbReference type="ARBA" id="ARBA00022723"/>
    </source>
</evidence>
<dbReference type="Gene3D" id="3.40.390.10">
    <property type="entry name" value="Collagenase (Catalytic Domain)"/>
    <property type="match status" value="1"/>
</dbReference>
<dbReference type="STRING" id="236234.A0A1J9R8I2"/>
<accession>A0A1J9R8I2</accession>
<dbReference type="Proteomes" id="UP000183809">
    <property type="component" value="Unassembled WGS sequence"/>
</dbReference>
<dbReference type="GO" id="GO:0005576">
    <property type="term" value="C:extracellular region"/>
    <property type="evidence" value="ECO:0007669"/>
    <property type="project" value="UniProtKB-SubCell"/>
</dbReference>
<sequence length="393" mass="43097">MQFVLLLLSAVFVAAHNMTYNAYFGLAPNNVFAYTTEDLAANVTLVTKSTADEHLPKVDVKLTNTGNTLIEAAITNTGEYDLAILKLNNIFDHRNVRKVDINAATDGTPLAFEGIYVTPSRRTTADSWIHIAKGDVFVTKFDAADLYDLSSGGNYTVKAEGSAPIRSSTGYTDGQLVYSSNTLYMGVDGAEAARHMAARRDAEDRDLAAIQNGSGCTDEQWERILQGMAYCHRMATRGAQGAYDGDIRFADYFNTDLPLVRLFVQCKLLAVADACQLVGSGKARITCLDIFQLCNYNSLAVTDAQAGIIVICPLSLQYSPAFSPGCHQHDLATTLVHELTHIDGLHTFRGTGDYVPRNTWPYCKDLDWLDAIDNAQTYSSFAQSVFLQCDRPF</sequence>
<keyword evidence="3 13" id="KW-0645">Protease</keyword>
<gene>
    <name evidence="15" type="ORF">BKCO1_900042</name>
</gene>
<evidence type="ECO:0000256" key="7">
    <source>
        <dbReference type="ARBA" id="ARBA00022801"/>
    </source>
</evidence>
<dbReference type="PRINTS" id="PR00768">
    <property type="entry name" value="DEUTEROLYSIN"/>
</dbReference>
<dbReference type="InterPro" id="IPR024079">
    <property type="entry name" value="MetalloPept_cat_dom_sf"/>
</dbReference>
<dbReference type="InterPro" id="IPR050414">
    <property type="entry name" value="Fungal_M35_metalloproteases"/>
</dbReference>
<keyword evidence="6 14" id="KW-0732">Signal</keyword>
<dbReference type="PANTHER" id="PTHR37016:SF3">
    <property type="entry name" value="NEUTRAL PROTEASE 2-RELATED"/>
    <property type="match status" value="1"/>
</dbReference>
<proteinExistence type="inferred from homology"/>
<dbReference type="PANTHER" id="PTHR37016">
    <property type="match status" value="1"/>
</dbReference>
<dbReference type="GO" id="GO:0006508">
    <property type="term" value="P:proteolysis"/>
    <property type="evidence" value="ECO:0007669"/>
    <property type="project" value="UniProtKB-KW"/>
</dbReference>